<dbReference type="InParanoid" id="A0A804NAA7"/>
<reference evidence="2" key="2">
    <citation type="submission" date="2019-07" db="EMBL/GenBank/DDBJ databases">
        <authorList>
            <person name="Seetharam A."/>
            <person name="Woodhouse M."/>
            <person name="Cannon E."/>
        </authorList>
    </citation>
    <scope>NUCLEOTIDE SEQUENCE [LARGE SCALE GENOMIC DNA]</scope>
    <source>
        <strain evidence="2">cv. B73</strain>
    </source>
</reference>
<evidence type="ECO:0000256" key="1">
    <source>
        <dbReference type="SAM" id="MobiDB-lite"/>
    </source>
</evidence>
<evidence type="ECO:0000313" key="3">
    <source>
        <dbReference type="Proteomes" id="UP000007305"/>
    </source>
</evidence>
<keyword evidence="3" id="KW-1185">Reference proteome</keyword>
<feature type="compositionally biased region" description="Basic and acidic residues" evidence="1">
    <location>
        <begin position="64"/>
        <end position="88"/>
    </location>
</feature>
<reference evidence="3" key="1">
    <citation type="submission" date="2015-12" db="EMBL/GenBank/DDBJ databases">
        <title>Update maize B73 reference genome by single molecule sequencing technologies.</title>
        <authorList>
            <consortium name="Maize Genome Sequencing Project"/>
            <person name="Ware D."/>
        </authorList>
    </citation>
    <scope>NUCLEOTIDE SEQUENCE [LARGE SCALE GENOMIC DNA]</scope>
    <source>
        <strain evidence="3">cv. B73</strain>
    </source>
</reference>
<protein>
    <submittedName>
        <fullName evidence="2">Uncharacterized protein</fullName>
    </submittedName>
</protein>
<dbReference type="AlphaFoldDB" id="A0A804NAA7"/>
<proteinExistence type="predicted"/>
<organism evidence="2 3">
    <name type="scientific">Zea mays</name>
    <name type="common">Maize</name>
    <dbReference type="NCBI Taxonomy" id="4577"/>
    <lineage>
        <taxon>Eukaryota</taxon>
        <taxon>Viridiplantae</taxon>
        <taxon>Streptophyta</taxon>
        <taxon>Embryophyta</taxon>
        <taxon>Tracheophyta</taxon>
        <taxon>Spermatophyta</taxon>
        <taxon>Magnoliopsida</taxon>
        <taxon>Liliopsida</taxon>
        <taxon>Poales</taxon>
        <taxon>Poaceae</taxon>
        <taxon>PACMAD clade</taxon>
        <taxon>Panicoideae</taxon>
        <taxon>Andropogonodae</taxon>
        <taxon>Andropogoneae</taxon>
        <taxon>Tripsacinae</taxon>
        <taxon>Zea</taxon>
    </lineage>
</organism>
<name>A0A804NAA7_MAIZE</name>
<sequence>MLQLQPPGFLPIPRRRVTARGRRARPVIAFNSQWKIPDVDTDAVRERVRSWMSLARGAIADAGRAAREGGRHKEEPEGGKKKQRKEVTVEEQAFVAVPEVTVEPRVPQGWLSLDAVVSIEQFARLNGLTGRQVQRIFESLAPEHLHNDARSL</sequence>
<dbReference type="Proteomes" id="UP000007305">
    <property type="component" value="Chromosome 3"/>
</dbReference>
<dbReference type="EnsemblPlants" id="Zm00001eb146600_T001">
    <property type="protein sequence ID" value="Zm00001eb146600_P001"/>
    <property type="gene ID" value="Zm00001eb146600"/>
</dbReference>
<accession>A0A804NAA7</accession>
<reference evidence="2" key="3">
    <citation type="submission" date="2021-05" db="UniProtKB">
        <authorList>
            <consortium name="EnsemblPlants"/>
        </authorList>
    </citation>
    <scope>IDENTIFICATION</scope>
    <source>
        <strain evidence="2">cv. B73</strain>
    </source>
</reference>
<dbReference type="Gramene" id="Zm00001eb146600_T001">
    <property type="protein sequence ID" value="Zm00001eb146600_P001"/>
    <property type="gene ID" value="Zm00001eb146600"/>
</dbReference>
<evidence type="ECO:0000313" key="2">
    <source>
        <dbReference type="EnsemblPlants" id="Zm00001eb146600_P001"/>
    </source>
</evidence>
<feature type="region of interest" description="Disordered" evidence="1">
    <location>
        <begin position="62"/>
        <end position="88"/>
    </location>
</feature>